<dbReference type="EMBL" id="JAJMLW010000003">
    <property type="protein sequence ID" value="MCI2242590.1"/>
    <property type="molecule type" value="Genomic_DNA"/>
</dbReference>
<dbReference type="PANTHER" id="PTHR30087">
    <property type="entry name" value="INNER MEMBRANE PROTEIN"/>
    <property type="match status" value="1"/>
</dbReference>
<keyword evidence="2" id="KW-1185">Reference proteome</keyword>
<evidence type="ECO:0000313" key="1">
    <source>
        <dbReference type="EMBL" id="MCI2242590.1"/>
    </source>
</evidence>
<accession>A0ABS9WI93</accession>
<sequence>MILAVSACLLGEPCRYDGTARPCARVAALGARHELVPVCPERAGGLPVPRPPAEIAGRDPLRVVDAEGRDLTEAFARGARLSAGEALAAGCAGAVLKSRSPSCGPGAVYDGTFSGALVPGWGLAAALLRDAGLPVVDEDADFALLGW</sequence>
<name>A0ABS9WI93_9ACTN</name>
<comment type="caution">
    <text evidence="1">The sequence shown here is derived from an EMBL/GenBank/DDBJ whole genome shotgun (WGS) entry which is preliminary data.</text>
</comment>
<evidence type="ECO:0000313" key="2">
    <source>
        <dbReference type="Proteomes" id="UP001430755"/>
    </source>
</evidence>
<protein>
    <submittedName>
        <fullName evidence="1">DUF523 domain-containing protein</fullName>
    </submittedName>
</protein>
<gene>
    <name evidence="1" type="ORF">LPT13_09530</name>
</gene>
<dbReference type="Pfam" id="PF04463">
    <property type="entry name" value="2-thiour_desulf"/>
    <property type="match status" value="1"/>
</dbReference>
<dbReference type="InterPro" id="IPR007553">
    <property type="entry name" value="2-thiour_desulf"/>
</dbReference>
<reference evidence="1" key="1">
    <citation type="submission" date="2021-11" db="EMBL/GenBank/DDBJ databases">
        <title>A Novel Adlercreutzia Species, isolated from a Allomyrina dichotoma larva feces.</title>
        <authorList>
            <person name="Suh M.K."/>
        </authorList>
    </citation>
    <scope>NUCLEOTIDE SEQUENCE</scope>
    <source>
        <strain evidence="1">JBNU-10</strain>
    </source>
</reference>
<dbReference type="Proteomes" id="UP001430755">
    <property type="component" value="Unassembled WGS sequence"/>
</dbReference>
<dbReference type="PANTHER" id="PTHR30087:SF1">
    <property type="entry name" value="HYPOTHETICAL CYTOSOLIC PROTEIN"/>
    <property type="match status" value="1"/>
</dbReference>
<dbReference type="RefSeq" id="WP_242166000.1">
    <property type="nucleotide sequence ID" value="NZ_JAJMLW010000003.1"/>
</dbReference>
<proteinExistence type="predicted"/>
<organism evidence="1 2">
    <name type="scientific">Adlercreutzia faecimuris</name>
    <dbReference type="NCBI Taxonomy" id="2897341"/>
    <lineage>
        <taxon>Bacteria</taxon>
        <taxon>Bacillati</taxon>
        <taxon>Actinomycetota</taxon>
        <taxon>Coriobacteriia</taxon>
        <taxon>Eggerthellales</taxon>
        <taxon>Eggerthellaceae</taxon>
        <taxon>Adlercreutzia</taxon>
    </lineage>
</organism>